<sequence length="41" mass="4478">MDPSRGILGFGRDDLLFEHIMLYSSGSGRWEPAAAGAEHDD</sequence>
<evidence type="ECO:0000313" key="1">
    <source>
        <dbReference type="EMBL" id="CAH2397257.1"/>
    </source>
</evidence>
<proteinExistence type="predicted"/>
<reference evidence="1 2" key="1">
    <citation type="submission" date="2022-03" db="EMBL/GenBank/DDBJ databases">
        <authorList>
            <person name="Brunel B."/>
        </authorList>
    </citation>
    <scope>NUCLEOTIDE SEQUENCE [LARGE SCALE GENOMIC DNA]</scope>
    <source>
        <strain evidence="1">STM5069sample</strain>
    </source>
</reference>
<dbReference type="Proteomes" id="UP001153050">
    <property type="component" value="Unassembled WGS sequence"/>
</dbReference>
<protein>
    <submittedName>
        <fullName evidence="1">Uncharacterized protein</fullName>
    </submittedName>
</protein>
<dbReference type="EMBL" id="CAKXZT010000079">
    <property type="protein sequence ID" value="CAH2397257.1"/>
    <property type="molecule type" value="Genomic_DNA"/>
</dbReference>
<gene>
    <name evidence="1" type="ORF">MES5069_170031</name>
</gene>
<comment type="caution">
    <text evidence="1">The sequence shown here is derived from an EMBL/GenBank/DDBJ whole genome shotgun (WGS) entry which is preliminary data.</text>
</comment>
<keyword evidence="2" id="KW-1185">Reference proteome</keyword>
<organism evidence="1 2">
    <name type="scientific">Mesorhizobium escarrei</name>
    <dbReference type="NCBI Taxonomy" id="666018"/>
    <lineage>
        <taxon>Bacteria</taxon>
        <taxon>Pseudomonadati</taxon>
        <taxon>Pseudomonadota</taxon>
        <taxon>Alphaproteobacteria</taxon>
        <taxon>Hyphomicrobiales</taxon>
        <taxon>Phyllobacteriaceae</taxon>
        <taxon>Mesorhizobium</taxon>
    </lineage>
</organism>
<name>A0ABN8JGL1_9HYPH</name>
<accession>A0ABN8JGL1</accession>
<evidence type="ECO:0000313" key="2">
    <source>
        <dbReference type="Proteomes" id="UP001153050"/>
    </source>
</evidence>